<evidence type="ECO:0000256" key="5">
    <source>
        <dbReference type="HAMAP-Rule" id="MF_00156"/>
    </source>
</evidence>
<organism evidence="6 7">
    <name type="scientific">Gloeobacter morelensis MG652769</name>
    <dbReference type="NCBI Taxonomy" id="2781736"/>
    <lineage>
        <taxon>Bacteria</taxon>
        <taxon>Bacillati</taxon>
        <taxon>Cyanobacteriota</taxon>
        <taxon>Cyanophyceae</taxon>
        <taxon>Gloeobacterales</taxon>
        <taxon>Gloeobacteraceae</taxon>
        <taxon>Gloeobacter</taxon>
        <taxon>Gloeobacter morelensis</taxon>
    </lineage>
</organism>
<feature type="active site" description="Proton acceptor" evidence="5">
    <location>
        <position position="183"/>
    </location>
</feature>
<keyword evidence="7" id="KW-1185">Reference proteome</keyword>
<dbReference type="InterPro" id="IPR040442">
    <property type="entry name" value="Pyrv_kinase-like_dom_sf"/>
</dbReference>
<name>A0ABY3PNT2_9CYAN</name>
<dbReference type="EMBL" id="CP063845">
    <property type="protein sequence ID" value="UFP95341.1"/>
    <property type="molecule type" value="Genomic_DNA"/>
</dbReference>
<feature type="binding site" evidence="5">
    <location>
        <position position="115"/>
    </location>
    <ligand>
        <name>Mg(2+)</name>
        <dbReference type="ChEBI" id="CHEBI:18420"/>
    </ligand>
</feature>
<accession>A0ABY3PNT2</accession>
<dbReference type="Pfam" id="PF02548">
    <property type="entry name" value="Pantoate_transf"/>
    <property type="match status" value="1"/>
</dbReference>
<sequence length="260" mass="27700">MGLSIHSLRKLKERAQPIVALTATEYAIAHILDQAGVDLLLVGDSLSMVALGYTSTLPVTVDELLHHCRAVRRGVERALLVADLPFGSYEQSPQQAFSTAARFLKETGVQAVKLEGGYPRMVETVAFLTESGIPVLGHLGLTPQAVHQLGGYRVQGKTAQAAERLIDQALALAGAGAFAVVLEHIPHDLAGEMSAKLLIPTIGIGAGPHCDGQILVTHDLLGLTEKPPPFVKPYADLRALIAEAVGRYGADVRAHRSFEE</sequence>
<comment type="function">
    <text evidence="5">Catalyzes the reversible reaction in which hydroxymethyl group from 5,10-methylenetetrahydrofolate is transferred onto alpha-ketoisovalerate to form ketopantoate.</text>
</comment>
<keyword evidence="5" id="KW-0963">Cytoplasm</keyword>
<dbReference type="EC" id="2.1.2.11" evidence="5"/>
<feature type="binding site" evidence="5">
    <location>
        <position position="83"/>
    </location>
    <ligand>
        <name>Mg(2+)</name>
        <dbReference type="ChEBI" id="CHEBI:18420"/>
    </ligand>
</feature>
<dbReference type="PANTHER" id="PTHR20881:SF0">
    <property type="entry name" value="3-METHYL-2-OXOBUTANOATE HYDROXYMETHYLTRANSFERASE"/>
    <property type="match status" value="1"/>
</dbReference>
<comment type="subcellular location">
    <subcellularLocation>
        <location evidence="5">Cytoplasm</location>
    </subcellularLocation>
</comment>
<evidence type="ECO:0000256" key="4">
    <source>
        <dbReference type="ARBA" id="ARBA00022679"/>
    </source>
</evidence>
<dbReference type="HAMAP" id="MF_00156">
    <property type="entry name" value="PanB"/>
    <property type="match status" value="1"/>
</dbReference>
<dbReference type="PANTHER" id="PTHR20881">
    <property type="entry name" value="3-METHYL-2-OXOBUTANOATE HYDROXYMETHYLTRANSFERASE"/>
    <property type="match status" value="1"/>
</dbReference>
<evidence type="ECO:0000313" key="7">
    <source>
        <dbReference type="Proteomes" id="UP001054846"/>
    </source>
</evidence>
<feature type="binding site" evidence="5">
    <location>
        <position position="83"/>
    </location>
    <ligand>
        <name>3-methyl-2-oxobutanoate</name>
        <dbReference type="ChEBI" id="CHEBI:11851"/>
    </ligand>
</feature>
<dbReference type="Gene3D" id="3.20.20.60">
    <property type="entry name" value="Phosphoenolpyruvate-binding domains"/>
    <property type="match status" value="1"/>
</dbReference>
<dbReference type="NCBIfam" id="TIGR00222">
    <property type="entry name" value="panB"/>
    <property type="match status" value="1"/>
</dbReference>
<feature type="binding site" evidence="5">
    <location>
        <position position="113"/>
    </location>
    <ligand>
        <name>3-methyl-2-oxobutanoate</name>
        <dbReference type="ChEBI" id="CHEBI:11851"/>
    </ligand>
</feature>
<reference evidence="6 7" key="1">
    <citation type="journal article" date="2021" name="Genome Biol. Evol.">
        <title>Complete Genome Sequencing of a Novel Gloeobacter Species from a Waterfall Cave in Mexico.</title>
        <authorList>
            <person name="Saw J.H."/>
            <person name="Cardona T."/>
            <person name="Montejano G."/>
        </authorList>
    </citation>
    <scope>NUCLEOTIDE SEQUENCE [LARGE SCALE GENOMIC DNA]</scope>
    <source>
        <strain evidence="6">MG652769</strain>
    </source>
</reference>
<comment type="catalytic activity">
    <reaction evidence="5">
        <text>(6R)-5,10-methylene-5,6,7,8-tetrahydrofolate + 3-methyl-2-oxobutanoate + H2O = 2-dehydropantoate + (6S)-5,6,7,8-tetrahydrofolate</text>
        <dbReference type="Rhea" id="RHEA:11824"/>
        <dbReference type="ChEBI" id="CHEBI:11561"/>
        <dbReference type="ChEBI" id="CHEBI:11851"/>
        <dbReference type="ChEBI" id="CHEBI:15377"/>
        <dbReference type="ChEBI" id="CHEBI:15636"/>
        <dbReference type="ChEBI" id="CHEBI:57453"/>
        <dbReference type="EC" id="2.1.2.11"/>
    </reaction>
</comment>
<dbReference type="SUPFAM" id="SSF51621">
    <property type="entry name" value="Phosphoenolpyruvate/pyruvate domain"/>
    <property type="match status" value="1"/>
</dbReference>
<dbReference type="PIRSF" id="PIRSF000388">
    <property type="entry name" value="Pantoate_hydroxy_MeTrfase"/>
    <property type="match status" value="1"/>
</dbReference>
<dbReference type="NCBIfam" id="NF001452">
    <property type="entry name" value="PRK00311.1"/>
    <property type="match status" value="1"/>
</dbReference>
<keyword evidence="5" id="KW-0479">Metal-binding</keyword>
<comment type="pathway">
    <text evidence="5">Cofactor biosynthesis; (R)-pantothenate biosynthesis; (R)-pantoate from 3-methyl-2-oxobutanoate: step 1/2.</text>
</comment>
<keyword evidence="3 5" id="KW-0566">Pantothenate biosynthesis</keyword>
<comment type="subunit">
    <text evidence="2 5">Homodecamer; pentamer of dimers.</text>
</comment>
<dbReference type="GO" id="GO:0003864">
    <property type="term" value="F:3-methyl-2-oxobutanoate hydroxymethyltransferase activity"/>
    <property type="evidence" value="ECO:0007669"/>
    <property type="project" value="UniProtKB-EC"/>
</dbReference>
<evidence type="ECO:0000256" key="1">
    <source>
        <dbReference type="ARBA" id="ARBA00008676"/>
    </source>
</evidence>
<dbReference type="RefSeq" id="WP_230842565.1">
    <property type="nucleotide sequence ID" value="NZ_CP063845.1"/>
</dbReference>
<dbReference type="InterPro" id="IPR003700">
    <property type="entry name" value="Pantoate_hydroxy_MeTrfase"/>
</dbReference>
<dbReference type="CDD" id="cd06557">
    <property type="entry name" value="KPHMT-like"/>
    <property type="match status" value="1"/>
</dbReference>
<gene>
    <name evidence="5 6" type="primary">panB</name>
    <name evidence="6" type="ORF">ISF26_03565</name>
</gene>
<keyword evidence="5" id="KW-0460">Magnesium</keyword>
<comment type="similarity">
    <text evidence="1 5">Belongs to the PanB family.</text>
</comment>
<comment type="cofactor">
    <cofactor evidence="5">
        <name>Mg(2+)</name>
        <dbReference type="ChEBI" id="CHEBI:18420"/>
    </cofactor>
    <text evidence="5">Binds 1 Mg(2+) ion per subunit.</text>
</comment>
<dbReference type="InterPro" id="IPR015813">
    <property type="entry name" value="Pyrv/PenolPyrv_kinase-like_dom"/>
</dbReference>
<keyword evidence="4 5" id="KW-0808">Transferase</keyword>
<evidence type="ECO:0000313" key="6">
    <source>
        <dbReference type="EMBL" id="UFP95341.1"/>
    </source>
</evidence>
<dbReference type="Proteomes" id="UP001054846">
    <property type="component" value="Chromosome"/>
</dbReference>
<feature type="binding site" evidence="5">
    <location>
        <position position="44"/>
    </location>
    <ligand>
        <name>Mg(2+)</name>
        <dbReference type="ChEBI" id="CHEBI:18420"/>
    </ligand>
</feature>
<proteinExistence type="inferred from homology"/>
<feature type="binding site" evidence="5">
    <location>
        <begin position="44"/>
        <end position="45"/>
    </location>
    <ligand>
        <name>3-methyl-2-oxobutanoate</name>
        <dbReference type="ChEBI" id="CHEBI:11851"/>
    </ligand>
</feature>
<evidence type="ECO:0000256" key="3">
    <source>
        <dbReference type="ARBA" id="ARBA00022655"/>
    </source>
</evidence>
<evidence type="ECO:0000256" key="2">
    <source>
        <dbReference type="ARBA" id="ARBA00011424"/>
    </source>
</evidence>
<protein>
    <recommendedName>
        <fullName evidence="5">3-methyl-2-oxobutanoate hydroxymethyltransferase</fullName>
        <ecNumber evidence="5">2.1.2.11</ecNumber>
    </recommendedName>
    <alternativeName>
        <fullName evidence="5">Ketopantoate hydroxymethyltransferase</fullName>
        <shortName evidence="5">KPHMT</shortName>
    </alternativeName>
</protein>